<organism evidence="2 3">
    <name type="scientific">Candidatus Segetimicrobium genomatis</name>
    <dbReference type="NCBI Taxonomy" id="2569760"/>
    <lineage>
        <taxon>Bacteria</taxon>
        <taxon>Bacillati</taxon>
        <taxon>Candidatus Sysuimicrobiota</taxon>
        <taxon>Candidatus Sysuimicrobiia</taxon>
        <taxon>Candidatus Sysuimicrobiales</taxon>
        <taxon>Candidatus Segetimicrobiaceae</taxon>
        <taxon>Candidatus Segetimicrobium</taxon>
    </lineage>
</organism>
<dbReference type="InterPro" id="IPR050312">
    <property type="entry name" value="IolE/XylAMocC-like"/>
</dbReference>
<dbReference type="SUPFAM" id="SSF51658">
    <property type="entry name" value="Xylose isomerase-like"/>
    <property type="match status" value="1"/>
</dbReference>
<dbReference type="EMBL" id="VBAL01000114">
    <property type="protein sequence ID" value="TMJ00483.1"/>
    <property type="molecule type" value="Genomic_DNA"/>
</dbReference>
<dbReference type="Pfam" id="PF01261">
    <property type="entry name" value="AP_endonuc_2"/>
    <property type="match status" value="1"/>
</dbReference>
<proteinExistence type="predicted"/>
<feature type="domain" description="Xylose isomerase-like TIM barrel" evidence="1">
    <location>
        <begin position="88"/>
        <end position="342"/>
    </location>
</feature>
<evidence type="ECO:0000259" key="1">
    <source>
        <dbReference type="Pfam" id="PF01261"/>
    </source>
</evidence>
<evidence type="ECO:0000313" key="2">
    <source>
        <dbReference type="EMBL" id="TMJ00483.1"/>
    </source>
</evidence>
<dbReference type="InterPro" id="IPR036237">
    <property type="entry name" value="Xyl_isomerase-like_sf"/>
</dbReference>
<name>A0A537KXL5_9BACT</name>
<gene>
    <name evidence="2" type="ORF">E6H01_09295</name>
</gene>
<accession>A0A537KXL5</accession>
<reference evidence="2 3" key="1">
    <citation type="journal article" date="2019" name="Nat. Microbiol.">
        <title>Mediterranean grassland soil C-N compound turnover is dependent on rainfall and depth, and is mediated by genomically divergent microorganisms.</title>
        <authorList>
            <person name="Diamond S."/>
            <person name="Andeer P.F."/>
            <person name="Li Z."/>
            <person name="Crits-Christoph A."/>
            <person name="Burstein D."/>
            <person name="Anantharaman K."/>
            <person name="Lane K.R."/>
            <person name="Thomas B.C."/>
            <person name="Pan C."/>
            <person name="Northen T.R."/>
            <person name="Banfield J.F."/>
        </authorList>
    </citation>
    <scope>NUCLEOTIDE SEQUENCE [LARGE SCALE GENOMIC DNA]</scope>
    <source>
        <strain evidence="2">NP_4</strain>
    </source>
</reference>
<dbReference type="Proteomes" id="UP000319353">
    <property type="component" value="Unassembled WGS sequence"/>
</dbReference>
<dbReference type="AlphaFoldDB" id="A0A537KXL5"/>
<dbReference type="GO" id="GO:0016853">
    <property type="term" value="F:isomerase activity"/>
    <property type="evidence" value="ECO:0007669"/>
    <property type="project" value="UniProtKB-KW"/>
</dbReference>
<dbReference type="InterPro" id="IPR013022">
    <property type="entry name" value="Xyl_isomerase-like_TIM-brl"/>
</dbReference>
<protein>
    <submittedName>
        <fullName evidence="2">Sugar phosphate isomerase/epimerase</fullName>
    </submittedName>
</protein>
<evidence type="ECO:0000313" key="3">
    <source>
        <dbReference type="Proteomes" id="UP000319353"/>
    </source>
</evidence>
<sequence length="352" mass="39915">MNNAKPLPHTPLPLVRLTEFEAAVFSCAIWAQSLGGLVFAFSLTLPSPAEALWRGFPAAQCQYPIEMPNPVGIAVSPTSDLQHELVFLHDLGYDAVEISPDGFDLIFCGRLQYPLVNDVVPVLERHGFRYSVHSPAALDLRDLRDRDLQMQMAESVVEFCRLIHAEVLVLHFEQQSADAAVETAFLDSVRRLADRAQNQRLRIGIENIEVERLAPVLDFVRRVDRPNVGLTFDVGHAFLAARYFGFDYLEAVRAARSPLIHLHVTDNFGRYDPLRLENFTLYRTQRTRDIFPVGRGDLHLPVGWGAIPYEETFAELRGYQGSVITEYRYNLFRAHARGLAEHLRSLVRRLAP</sequence>
<dbReference type="PANTHER" id="PTHR12110">
    <property type="entry name" value="HYDROXYPYRUVATE ISOMERASE"/>
    <property type="match status" value="1"/>
</dbReference>
<keyword evidence="2" id="KW-0413">Isomerase</keyword>
<dbReference type="Gene3D" id="3.20.20.150">
    <property type="entry name" value="Divalent-metal-dependent TIM barrel enzymes"/>
    <property type="match status" value="1"/>
</dbReference>
<comment type="caution">
    <text evidence="2">The sequence shown here is derived from an EMBL/GenBank/DDBJ whole genome shotgun (WGS) entry which is preliminary data.</text>
</comment>